<name>A0AAW9DRD6_ACIAO</name>
<feature type="transmembrane region" description="Helical" evidence="8">
    <location>
        <begin position="279"/>
        <end position="304"/>
    </location>
</feature>
<keyword evidence="4 8" id="KW-0812">Transmembrane</keyword>
<dbReference type="GO" id="GO:0005886">
    <property type="term" value="C:plasma membrane"/>
    <property type="evidence" value="ECO:0007669"/>
    <property type="project" value="UniProtKB-SubCell"/>
</dbReference>
<protein>
    <submittedName>
        <fullName evidence="14">Mechanosensitive ion channel</fullName>
    </submittedName>
</protein>
<dbReference type="InterPro" id="IPR045276">
    <property type="entry name" value="YbiO_bact"/>
</dbReference>
<dbReference type="Gene3D" id="3.30.70.100">
    <property type="match status" value="1"/>
</dbReference>
<keyword evidence="6 8" id="KW-0472">Membrane</keyword>
<feature type="region of interest" description="Disordered" evidence="7">
    <location>
        <begin position="793"/>
        <end position="816"/>
    </location>
</feature>
<feature type="compositionally biased region" description="Low complexity" evidence="7">
    <location>
        <begin position="45"/>
        <end position="57"/>
    </location>
</feature>
<evidence type="ECO:0000256" key="5">
    <source>
        <dbReference type="ARBA" id="ARBA00022989"/>
    </source>
</evidence>
<feature type="signal peptide" evidence="9">
    <location>
        <begin position="1"/>
        <end position="23"/>
    </location>
</feature>
<evidence type="ECO:0000256" key="1">
    <source>
        <dbReference type="ARBA" id="ARBA00004651"/>
    </source>
</evidence>
<comment type="subcellular location">
    <subcellularLocation>
        <location evidence="1">Cell membrane</location>
        <topology evidence="1">Multi-pass membrane protein</topology>
    </subcellularLocation>
</comment>
<dbReference type="RefSeq" id="WP_319614375.1">
    <property type="nucleotide sequence ID" value="NZ_JAWXYB010000018.1"/>
</dbReference>
<feature type="transmembrane region" description="Helical" evidence="8">
    <location>
        <begin position="523"/>
        <end position="545"/>
    </location>
</feature>
<evidence type="ECO:0000259" key="10">
    <source>
        <dbReference type="Pfam" id="PF00924"/>
    </source>
</evidence>
<keyword evidence="9" id="KW-0732">Signal</keyword>
<dbReference type="Proteomes" id="UP001279553">
    <property type="component" value="Unassembled WGS sequence"/>
</dbReference>
<evidence type="ECO:0000256" key="2">
    <source>
        <dbReference type="ARBA" id="ARBA00008017"/>
    </source>
</evidence>
<evidence type="ECO:0000259" key="12">
    <source>
        <dbReference type="Pfam" id="PF21088"/>
    </source>
</evidence>
<accession>A0AAW9DRD6</accession>
<dbReference type="Gene3D" id="1.10.287.1260">
    <property type="match status" value="1"/>
</dbReference>
<feature type="compositionally biased region" description="Low complexity" evidence="7">
    <location>
        <begin position="797"/>
        <end position="816"/>
    </location>
</feature>
<dbReference type="InterPro" id="IPR011066">
    <property type="entry name" value="MscS_channel_C_sf"/>
</dbReference>
<dbReference type="InterPro" id="IPR011014">
    <property type="entry name" value="MscS_channel_TM-2"/>
</dbReference>
<feature type="domain" description="Mechanosensitive ion channel MscS C-terminal" evidence="11">
    <location>
        <begin position="691"/>
        <end position="777"/>
    </location>
</feature>
<dbReference type="InterPro" id="IPR049142">
    <property type="entry name" value="MS_channel_1st"/>
</dbReference>
<dbReference type="InterPro" id="IPR049278">
    <property type="entry name" value="MS_channel_C"/>
</dbReference>
<dbReference type="Pfam" id="PF00924">
    <property type="entry name" value="MS_channel_2nd"/>
    <property type="match status" value="1"/>
</dbReference>
<keyword evidence="5 8" id="KW-1133">Transmembrane helix</keyword>
<dbReference type="Pfam" id="PF21088">
    <property type="entry name" value="MS_channel_1st"/>
    <property type="match status" value="1"/>
</dbReference>
<dbReference type="SUPFAM" id="SSF50182">
    <property type="entry name" value="Sm-like ribonucleoproteins"/>
    <property type="match status" value="1"/>
</dbReference>
<feature type="transmembrane region" description="Helical" evidence="8">
    <location>
        <begin position="242"/>
        <end position="267"/>
    </location>
</feature>
<dbReference type="InterPro" id="IPR010920">
    <property type="entry name" value="LSM_dom_sf"/>
</dbReference>
<dbReference type="InterPro" id="IPR006685">
    <property type="entry name" value="MscS_channel_2nd"/>
</dbReference>
<feature type="transmembrane region" description="Helical" evidence="8">
    <location>
        <begin position="577"/>
        <end position="595"/>
    </location>
</feature>
<feature type="domain" description="Mechanosensitive ion channel transmembrane helices 2/3" evidence="12">
    <location>
        <begin position="579"/>
        <end position="618"/>
    </location>
</feature>
<evidence type="ECO:0000313" key="14">
    <source>
        <dbReference type="EMBL" id="MDX5931461.1"/>
    </source>
</evidence>
<dbReference type="Pfam" id="PF21082">
    <property type="entry name" value="MS_channel_3rd"/>
    <property type="match status" value="1"/>
</dbReference>
<evidence type="ECO:0000259" key="11">
    <source>
        <dbReference type="Pfam" id="PF21082"/>
    </source>
</evidence>
<dbReference type="Gene3D" id="2.30.30.60">
    <property type="match status" value="1"/>
</dbReference>
<feature type="transmembrane region" description="Helical" evidence="8">
    <location>
        <begin position="355"/>
        <end position="375"/>
    </location>
</feature>
<dbReference type="EMBL" id="JAWXYB010000018">
    <property type="protein sequence ID" value="MDX5931461.1"/>
    <property type="molecule type" value="Genomic_DNA"/>
</dbReference>
<dbReference type="InterPro" id="IPR057485">
    <property type="entry name" value="YbiO-like_TM1"/>
</dbReference>
<evidence type="ECO:0000256" key="4">
    <source>
        <dbReference type="ARBA" id="ARBA00022692"/>
    </source>
</evidence>
<evidence type="ECO:0000256" key="9">
    <source>
        <dbReference type="SAM" id="SignalP"/>
    </source>
</evidence>
<comment type="caution">
    <text evidence="14">The sequence shown here is derived from an EMBL/GenBank/DDBJ whole genome shotgun (WGS) entry which is preliminary data.</text>
</comment>
<feature type="region of interest" description="Disordered" evidence="7">
    <location>
        <begin position="36"/>
        <end position="58"/>
    </location>
</feature>
<dbReference type="GO" id="GO:0008381">
    <property type="term" value="F:mechanosensitive monoatomic ion channel activity"/>
    <property type="evidence" value="ECO:0007669"/>
    <property type="project" value="InterPro"/>
</dbReference>
<evidence type="ECO:0000259" key="13">
    <source>
        <dbReference type="Pfam" id="PF25392"/>
    </source>
</evidence>
<feature type="domain" description="Moderate conductance mechanosensitive channel YbiO-like transmembrane helix 1" evidence="13">
    <location>
        <begin position="442"/>
        <end position="514"/>
    </location>
</feature>
<comment type="similarity">
    <text evidence="2">Belongs to the MscS (TC 1.A.23) family.</text>
</comment>
<evidence type="ECO:0000256" key="8">
    <source>
        <dbReference type="SAM" id="Phobius"/>
    </source>
</evidence>
<dbReference type="AlphaFoldDB" id="A0AAW9DRD6"/>
<dbReference type="Pfam" id="PF25392">
    <property type="entry name" value="MS_channel_TM1"/>
    <property type="match status" value="1"/>
</dbReference>
<dbReference type="PANTHER" id="PTHR30460">
    <property type="entry name" value="MODERATE CONDUCTANCE MECHANOSENSITIVE CHANNEL YBIO"/>
    <property type="match status" value="1"/>
</dbReference>
<feature type="transmembrane region" description="Helical" evidence="8">
    <location>
        <begin position="489"/>
        <end position="517"/>
    </location>
</feature>
<evidence type="ECO:0000256" key="7">
    <source>
        <dbReference type="SAM" id="MobiDB-lite"/>
    </source>
</evidence>
<sequence length="816" mass="88407">MRLIRSLAIALIVCLAGITPSHAAENPLAALMAKPAATPKPAPTTPGTTPHTTPGTTLDSAQINAAIATLNNPAQRNALIATLQAMKAPAATPAKPGTPTTTTITTAAPAMGIGFVQIAEMKTRLVLGEIITALREATDIRLIWHWLVFVATDAWLRQTVIHAAIRLAAVLATALIAEAAAIFLLRRPRAAIIARAARWRDSLIALDAEDPESEAAGLAAAEAGETEPRPRRRSLRRWFRRLPYAIGHFLLALVPIVIFAAVGFIWLSGSIANERVARLVIIAVLNAYLACRVTLEIARFLLAPRHREIRLIRTTDRRATWLVTWLRRIIAVIAFGYAAIATGTLFGLYHAASQVLVKLVSLIVHVMLAIMVLQARRPVAAIIRGDRPGRPPRTGLVAAMRAGLARSWYVLALFYIVALWIAWAIGVPHAFVIMLKIVLIFAVIISIARSMTTWIDHGLESAFDPDAAWHEQYPILHARGRMYLPILKLAIGAIIAVIAVLVILQLWGLGILSWFAVTAIGRRIVGAVITIALATIIGLIVWEIINAALENHAEHLIAQGRAGRAARYRTLLPMMRSTLLVIILVIVALVVLSAIGVNVTLLLGGLSIFGLAVGFGSQKLVQDIITGLFLLLEDAMQVGDSVTLGGMSGVVEKLSIRTIRLRGGDGSLNIIPFSSVTTVTNSSRDFGYAPINIGVGYNEDIDKVQAVIHEIFETMRAEPTWAAQISNDLELWGLDQFGASSVNIVGRIKTPAGKQYGVRREFNRRVKIRFDADGIELPYNYQRITIDPAEFRQAFGPPKTDAPKTTAPTTAPETNG</sequence>
<feature type="domain" description="Mechanosensitive ion channel MscS" evidence="10">
    <location>
        <begin position="620"/>
        <end position="684"/>
    </location>
</feature>
<proteinExistence type="inferred from homology"/>
<evidence type="ECO:0000313" key="15">
    <source>
        <dbReference type="Proteomes" id="UP001279553"/>
    </source>
</evidence>
<dbReference type="PANTHER" id="PTHR30460:SF0">
    <property type="entry name" value="MODERATE CONDUCTANCE MECHANOSENSITIVE CHANNEL YBIO"/>
    <property type="match status" value="1"/>
</dbReference>
<keyword evidence="15" id="KW-1185">Reference proteome</keyword>
<dbReference type="InterPro" id="IPR023408">
    <property type="entry name" value="MscS_beta-dom_sf"/>
</dbReference>
<evidence type="ECO:0000256" key="6">
    <source>
        <dbReference type="ARBA" id="ARBA00023136"/>
    </source>
</evidence>
<feature type="transmembrane region" description="Helical" evidence="8">
    <location>
        <begin position="325"/>
        <end position="349"/>
    </location>
</feature>
<gene>
    <name evidence="14" type="ORF">SIL87_11845</name>
</gene>
<feature type="transmembrane region" description="Helical" evidence="8">
    <location>
        <begin position="408"/>
        <end position="425"/>
    </location>
</feature>
<feature type="chain" id="PRO_5043981742" evidence="9">
    <location>
        <begin position="24"/>
        <end position="816"/>
    </location>
</feature>
<feature type="transmembrane region" description="Helical" evidence="8">
    <location>
        <begin position="431"/>
        <end position="448"/>
    </location>
</feature>
<keyword evidence="3" id="KW-1003">Cell membrane</keyword>
<reference evidence="14 15" key="1">
    <citation type="submission" date="2023-11" db="EMBL/GenBank/DDBJ databases">
        <title>MicrobeMod: A computational toolkit for identifying prokaryotic methylation and restriction-modification with nanopore sequencing.</title>
        <authorList>
            <person name="Crits-Christoph A."/>
            <person name="Kang S.C."/>
            <person name="Lee H."/>
            <person name="Ostrov N."/>
        </authorList>
    </citation>
    <scope>NUCLEOTIDE SEQUENCE [LARGE SCALE GENOMIC DNA]</scope>
    <source>
        <strain evidence="14 15">DSMZ 700</strain>
    </source>
</reference>
<dbReference type="SUPFAM" id="SSF82861">
    <property type="entry name" value="Mechanosensitive channel protein MscS (YggB), transmembrane region"/>
    <property type="match status" value="1"/>
</dbReference>
<evidence type="ECO:0000256" key="3">
    <source>
        <dbReference type="ARBA" id="ARBA00022475"/>
    </source>
</evidence>
<dbReference type="SUPFAM" id="SSF82689">
    <property type="entry name" value="Mechanosensitive channel protein MscS (YggB), C-terminal domain"/>
    <property type="match status" value="1"/>
</dbReference>
<feature type="transmembrane region" description="Helical" evidence="8">
    <location>
        <begin position="163"/>
        <end position="185"/>
    </location>
</feature>
<organism evidence="14 15">
    <name type="scientific">Acidiphilium acidophilum</name>
    <name type="common">Thiobacillus acidophilus</name>
    <dbReference type="NCBI Taxonomy" id="76588"/>
    <lineage>
        <taxon>Bacteria</taxon>
        <taxon>Pseudomonadati</taxon>
        <taxon>Pseudomonadota</taxon>
        <taxon>Alphaproteobacteria</taxon>
        <taxon>Acetobacterales</taxon>
        <taxon>Acidocellaceae</taxon>
        <taxon>Acidiphilium</taxon>
    </lineage>
</organism>